<gene>
    <name evidence="2" type="ORF">PFICI_09274</name>
</gene>
<reference evidence="3" key="1">
    <citation type="journal article" date="2015" name="BMC Genomics">
        <title>Genomic and transcriptomic analysis of the endophytic fungus Pestalotiopsis fici reveals its lifestyle and high potential for synthesis of natural products.</title>
        <authorList>
            <person name="Wang X."/>
            <person name="Zhang X."/>
            <person name="Liu L."/>
            <person name="Xiang M."/>
            <person name="Wang W."/>
            <person name="Sun X."/>
            <person name="Che Y."/>
            <person name="Guo L."/>
            <person name="Liu G."/>
            <person name="Guo L."/>
            <person name="Wang C."/>
            <person name="Yin W.B."/>
            <person name="Stadler M."/>
            <person name="Zhang X."/>
            <person name="Liu X."/>
        </authorList>
    </citation>
    <scope>NUCLEOTIDE SEQUENCE [LARGE SCALE GENOMIC DNA]</scope>
    <source>
        <strain evidence="3">W106-1 / CGMCC3.15140</strain>
    </source>
</reference>
<evidence type="ECO:0000313" key="2">
    <source>
        <dbReference type="EMBL" id="ETS79421.1"/>
    </source>
</evidence>
<evidence type="ECO:0000256" key="1">
    <source>
        <dbReference type="SAM" id="MobiDB-lite"/>
    </source>
</evidence>
<dbReference type="EMBL" id="KI912114">
    <property type="protein sequence ID" value="ETS79421.1"/>
    <property type="molecule type" value="Genomic_DNA"/>
</dbReference>
<feature type="compositionally biased region" description="Polar residues" evidence="1">
    <location>
        <begin position="88"/>
        <end position="101"/>
    </location>
</feature>
<keyword evidence="3" id="KW-1185">Reference proteome</keyword>
<accession>W3X2N7</accession>
<evidence type="ECO:0000313" key="3">
    <source>
        <dbReference type="Proteomes" id="UP000030651"/>
    </source>
</evidence>
<feature type="compositionally biased region" description="Basic and acidic residues" evidence="1">
    <location>
        <begin position="48"/>
        <end position="57"/>
    </location>
</feature>
<name>W3X2N7_PESFW</name>
<dbReference type="GeneID" id="19274287"/>
<protein>
    <submittedName>
        <fullName evidence="2">Uncharacterized protein</fullName>
    </submittedName>
</protein>
<dbReference type="KEGG" id="pfy:PFICI_09274"/>
<dbReference type="AlphaFoldDB" id="W3X2N7"/>
<sequence>MAYLLGRYKQPLYGLMSTYQSAQAADNAQEHKQEAPAGMSTQPGSPHGSHDRADKDSPNQIHRKQTSSNGPVSAKGKHKPMQERPADTVQQETFTFSPSLENHTRRTSGNKVMGLERKPDETSDDTYQPRKPARRLSRKDVMEMNGGPQETSDSSVDNGGFVSESSDNIEPRKARRKRKMETKIQDHCTPGTSEQESLPEKRPSKFRKT</sequence>
<dbReference type="Proteomes" id="UP000030651">
    <property type="component" value="Unassembled WGS sequence"/>
</dbReference>
<dbReference type="InParanoid" id="W3X2N7"/>
<dbReference type="RefSeq" id="XP_007836046.1">
    <property type="nucleotide sequence ID" value="XM_007837855.1"/>
</dbReference>
<proteinExistence type="predicted"/>
<dbReference type="HOGENOM" id="CLU_1315791_0_0_1"/>
<organism evidence="2 3">
    <name type="scientific">Pestalotiopsis fici (strain W106-1 / CGMCC3.15140)</name>
    <dbReference type="NCBI Taxonomy" id="1229662"/>
    <lineage>
        <taxon>Eukaryota</taxon>
        <taxon>Fungi</taxon>
        <taxon>Dikarya</taxon>
        <taxon>Ascomycota</taxon>
        <taxon>Pezizomycotina</taxon>
        <taxon>Sordariomycetes</taxon>
        <taxon>Xylariomycetidae</taxon>
        <taxon>Amphisphaeriales</taxon>
        <taxon>Sporocadaceae</taxon>
        <taxon>Pestalotiopsis</taxon>
    </lineage>
</organism>
<feature type="region of interest" description="Disordered" evidence="1">
    <location>
        <begin position="22"/>
        <end position="209"/>
    </location>
</feature>
<feature type="compositionally biased region" description="Polar residues" evidence="1">
    <location>
        <begin position="148"/>
        <end position="168"/>
    </location>
</feature>